<accession>A0AAD5V3Y0</accession>
<gene>
    <name evidence="1" type="ORF">NLI96_g5914</name>
</gene>
<dbReference type="Proteomes" id="UP001212997">
    <property type="component" value="Unassembled WGS sequence"/>
</dbReference>
<dbReference type="SUPFAM" id="SSF140860">
    <property type="entry name" value="Pseudo ankyrin repeat-like"/>
    <property type="match status" value="1"/>
</dbReference>
<dbReference type="PANTHER" id="PTHR46586:SF3">
    <property type="entry name" value="ANKYRIN REPEAT-CONTAINING PROTEIN"/>
    <property type="match status" value="1"/>
</dbReference>
<reference evidence="1" key="1">
    <citation type="submission" date="2022-07" db="EMBL/GenBank/DDBJ databases">
        <title>Genome Sequence of Physisporinus lineatus.</title>
        <authorList>
            <person name="Buettner E."/>
        </authorList>
    </citation>
    <scope>NUCLEOTIDE SEQUENCE</scope>
    <source>
        <strain evidence="1">VT162</strain>
    </source>
</reference>
<dbReference type="AlphaFoldDB" id="A0AAD5V3Y0"/>
<sequence>MASDGSILDQVRKAYGRLSHEQLLLFCDLRSIPIEGSDDELTIRLAEHDLQLYSYASTRHSLSVNGTSRGGFPLQRSRSVKAPDLPIEILAEIMDHLGDWELAKAVGVPTSLPQPVVWTNASNTDRALLTGYTSLIRKANPICNPPSSLGVTAAIRFAYTNALEYLLSHHLPLTYSLFKHDIVPKPHRIMVVPQFSSGGETRRRDSQMYSLNLRMVSLDWWLHSGIPIECTEAALELASAKNHITVLSWWKTQSKVHKLQLKIGRVMDMASTAGHVDVLEWWQRSGLEPKYDKQAMYHASCAGKVEVLQWWLTSGLQLLFDYDALIGATKHNRAEVLEWWDKSKLPIQYRMCDIEEALEDAIGGGDAARLWWRKKGVDFNANDKEWMKLRNLN</sequence>
<evidence type="ECO:0000313" key="2">
    <source>
        <dbReference type="Proteomes" id="UP001212997"/>
    </source>
</evidence>
<evidence type="ECO:0000313" key="1">
    <source>
        <dbReference type="EMBL" id="KAJ3484045.1"/>
    </source>
</evidence>
<comment type="caution">
    <text evidence="1">The sequence shown here is derived from an EMBL/GenBank/DDBJ whole genome shotgun (WGS) entry which is preliminary data.</text>
</comment>
<name>A0AAD5V3Y0_9APHY</name>
<protein>
    <submittedName>
        <fullName evidence="1">Uncharacterized protein</fullName>
    </submittedName>
</protein>
<dbReference type="InterPro" id="IPR052050">
    <property type="entry name" value="SecEffector_AnkRepeat"/>
</dbReference>
<proteinExistence type="predicted"/>
<keyword evidence="2" id="KW-1185">Reference proteome</keyword>
<organism evidence="1 2">
    <name type="scientific">Meripilus lineatus</name>
    <dbReference type="NCBI Taxonomy" id="2056292"/>
    <lineage>
        <taxon>Eukaryota</taxon>
        <taxon>Fungi</taxon>
        <taxon>Dikarya</taxon>
        <taxon>Basidiomycota</taxon>
        <taxon>Agaricomycotina</taxon>
        <taxon>Agaricomycetes</taxon>
        <taxon>Polyporales</taxon>
        <taxon>Meripilaceae</taxon>
        <taxon>Meripilus</taxon>
    </lineage>
</organism>
<dbReference type="PANTHER" id="PTHR46586">
    <property type="entry name" value="ANKYRIN REPEAT-CONTAINING PROTEIN"/>
    <property type="match status" value="1"/>
</dbReference>
<dbReference type="EMBL" id="JANAWD010000204">
    <property type="protein sequence ID" value="KAJ3484045.1"/>
    <property type="molecule type" value="Genomic_DNA"/>
</dbReference>